<organism evidence="1 2">
    <name type="scientific">Streptomyces pratisoli</name>
    <dbReference type="NCBI Taxonomy" id="3139917"/>
    <lineage>
        <taxon>Bacteria</taxon>
        <taxon>Bacillati</taxon>
        <taxon>Actinomycetota</taxon>
        <taxon>Actinomycetes</taxon>
        <taxon>Kitasatosporales</taxon>
        <taxon>Streptomycetaceae</taxon>
        <taxon>Streptomyces</taxon>
    </lineage>
</organism>
<evidence type="ECO:0000313" key="1">
    <source>
        <dbReference type="EMBL" id="MEJ8658403.1"/>
    </source>
</evidence>
<dbReference type="Proteomes" id="UP001375539">
    <property type="component" value="Unassembled WGS sequence"/>
</dbReference>
<proteinExistence type="predicted"/>
<dbReference type="EMBL" id="JBBKAI010000002">
    <property type="protein sequence ID" value="MEJ8658403.1"/>
    <property type="molecule type" value="Genomic_DNA"/>
</dbReference>
<accession>A0ACC6QJ20</accession>
<comment type="caution">
    <text evidence="1">The sequence shown here is derived from an EMBL/GenBank/DDBJ whole genome shotgun (WGS) entry which is preliminary data.</text>
</comment>
<name>A0ACC6QJ20_9ACTN</name>
<sequence>MNITNRLCVEFGMRAGHRILDSDAMSDAQIFVAMTVAVAVNADHHLSGLAAHTWTGSDLPEAYNWGDFNVSFGYGAYHRDPSPGRAYGHEGNAA</sequence>
<gene>
    <name evidence="1" type="ORF">WKI58_18090</name>
</gene>
<keyword evidence="2" id="KW-1185">Reference proteome</keyword>
<evidence type="ECO:0000313" key="2">
    <source>
        <dbReference type="Proteomes" id="UP001375539"/>
    </source>
</evidence>
<protein>
    <submittedName>
        <fullName evidence="1">Uncharacterized protein</fullName>
    </submittedName>
</protein>
<reference evidence="1" key="1">
    <citation type="submission" date="2024-03" db="EMBL/GenBank/DDBJ databases">
        <title>Novel Streptomyces species of biotechnological and ecological value are a feature of Machair soil.</title>
        <authorList>
            <person name="Prole J.R."/>
            <person name="Goodfellow M."/>
            <person name="Allenby N."/>
            <person name="Ward A.C."/>
        </authorList>
    </citation>
    <scope>NUCLEOTIDE SEQUENCE</scope>
    <source>
        <strain evidence="1">MS1.AVA.4</strain>
    </source>
</reference>